<organism evidence="2">
    <name type="scientific">Moorella thermoacetica Y72</name>
    <dbReference type="NCBI Taxonomy" id="1325331"/>
    <lineage>
        <taxon>Bacteria</taxon>
        <taxon>Bacillati</taxon>
        <taxon>Bacillota</taxon>
        <taxon>Clostridia</taxon>
        <taxon>Neomoorellales</taxon>
        <taxon>Neomoorellaceae</taxon>
        <taxon>Neomoorella</taxon>
    </lineage>
</organism>
<dbReference type="AlphaFoldDB" id="A0A0S6UDC6"/>
<dbReference type="Proteomes" id="UP000063718">
    <property type="component" value="Unassembled WGS sequence"/>
</dbReference>
<keyword evidence="1" id="KW-0472">Membrane</keyword>
<sequence length="90" mass="10131">MAAKKRNYWDYARYTNMAFSFGITLTAGVLLGFYGGSWLDRRLGTSPWLMLAGVLLGIGTGFHSIFSELRALEKDLKNRETDAQDKSKPH</sequence>
<keyword evidence="1" id="KW-0812">Transmembrane</keyword>
<dbReference type="RefSeq" id="WP_025773537.1">
    <property type="nucleotide sequence ID" value="NZ_DF238840.1"/>
</dbReference>
<keyword evidence="1" id="KW-1133">Transmembrane helix</keyword>
<evidence type="ECO:0000256" key="1">
    <source>
        <dbReference type="SAM" id="Phobius"/>
    </source>
</evidence>
<name>A0A0S6UDC6_NEOTH</name>
<evidence type="ECO:0000313" key="2">
    <source>
        <dbReference type="EMBL" id="GAF25614.1"/>
    </source>
</evidence>
<gene>
    <name evidence="2" type="ORF">MTY_0950</name>
</gene>
<accession>A0A0S6UDC6</accession>
<feature type="transmembrane region" description="Helical" evidence="1">
    <location>
        <begin position="48"/>
        <end position="69"/>
    </location>
</feature>
<proteinExistence type="predicted"/>
<dbReference type="EMBL" id="DF238840">
    <property type="protein sequence ID" value="GAF25614.1"/>
    <property type="molecule type" value="Genomic_DNA"/>
</dbReference>
<dbReference type="Pfam" id="PF09527">
    <property type="entry name" value="ATPase_gene1"/>
    <property type="match status" value="1"/>
</dbReference>
<reference evidence="2" key="1">
    <citation type="journal article" date="2014" name="Gene">
        <title>Genome-guided analysis of transformation efficiency and carbon dioxide assimilation by Moorella thermoacetica Y72.</title>
        <authorList>
            <person name="Tsukahara K."/>
            <person name="Kita A."/>
            <person name="Nakashimada Y."/>
            <person name="Hoshino T."/>
            <person name="Murakami K."/>
        </authorList>
    </citation>
    <scope>NUCLEOTIDE SEQUENCE [LARGE SCALE GENOMIC DNA]</scope>
    <source>
        <strain evidence="2">Y72</strain>
    </source>
</reference>
<dbReference type="InterPro" id="IPR032820">
    <property type="entry name" value="ATPase_put"/>
</dbReference>
<feature type="transmembrane region" description="Helical" evidence="1">
    <location>
        <begin position="12"/>
        <end position="36"/>
    </location>
</feature>
<protein>
    <submittedName>
        <fullName evidence="2">Uncharacterized protein conserved in bacteria</fullName>
    </submittedName>
</protein>